<gene>
    <name evidence="4" type="ORF">EDD66_1074</name>
</gene>
<evidence type="ECO:0008006" key="6">
    <source>
        <dbReference type="Google" id="ProtNLM"/>
    </source>
</evidence>
<dbReference type="Gene3D" id="2.60.40.1240">
    <property type="match status" value="1"/>
</dbReference>
<dbReference type="EMBL" id="RJVG01000007">
    <property type="protein sequence ID" value="ROR27091.1"/>
    <property type="molecule type" value="Genomic_DNA"/>
</dbReference>
<dbReference type="InterPro" id="IPR029050">
    <property type="entry name" value="Immunoprotect_excell_Ig-like"/>
</dbReference>
<evidence type="ECO:0000256" key="1">
    <source>
        <dbReference type="ARBA" id="ARBA00022729"/>
    </source>
</evidence>
<evidence type="ECO:0000256" key="3">
    <source>
        <dbReference type="SAM" id="SignalP"/>
    </source>
</evidence>
<feature type="compositionally biased region" description="Polar residues" evidence="2">
    <location>
        <begin position="82"/>
        <end position="96"/>
    </location>
</feature>
<keyword evidence="1 3" id="KW-0732">Signal</keyword>
<feature type="region of interest" description="Disordered" evidence="2">
    <location>
        <begin position="69"/>
        <end position="101"/>
    </location>
</feature>
<dbReference type="AlphaFoldDB" id="A0A3N1XLT3"/>
<evidence type="ECO:0000313" key="5">
    <source>
        <dbReference type="Proteomes" id="UP000273083"/>
    </source>
</evidence>
<evidence type="ECO:0000256" key="2">
    <source>
        <dbReference type="SAM" id="MobiDB-lite"/>
    </source>
</evidence>
<dbReference type="RefSeq" id="WP_123609792.1">
    <property type="nucleotide sequence ID" value="NZ_RJVG01000007.1"/>
</dbReference>
<protein>
    <recommendedName>
        <fullName evidence="6">DUF4352 domain-containing protein</fullName>
    </recommendedName>
</protein>
<dbReference type="Proteomes" id="UP000273083">
    <property type="component" value="Unassembled WGS sequence"/>
</dbReference>
<sequence>MKKNMLAMVIILAFTLTGCNNLNNNISDQDYNAIADYMASMILKYDRSYDEKLIAPAIIAEAASKAEKTSDLNEGDTKKDSSTGISENEGNSSGNAKDSKEAEDYKELVEVIGYKNLDIQYANYKLYDSFPDKKDEEYFTLEAGNNKKLCVVQFNIKNKTSKGTKFNLLNKEIKYQLVADSNTYTPLLTLLVNDMQFIDISIQGEKSEKGYLVFEVPKDIQLDKVNLLVSRDSLKSSIELK</sequence>
<feature type="signal peptide" evidence="3">
    <location>
        <begin position="1"/>
        <end position="18"/>
    </location>
</feature>
<evidence type="ECO:0000313" key="4">
    <source>
        <dbReference type="EMBL" id="ROR27091.1"/>
    </source>
</evidence>
<reference evidence="4 5" key="1">
    <citation type="submission" date="2018-11" db="EMBL/GenBank/DDBJ databases">
        <title>Genomic Encyclopedia of Type Strains, Phase IV (KMG-IV): sequencing the most valuable type-strain genomes for metagenomic binning, comparative biology and taxonomic classification.</title>
        <authorList>
            <person name="Goeker M."/>
        </authorList>
    </citation>
    <scope>NUCLEOTIDE SEQUENCE [LARGE SCALE GENOMIC DNA]</scope>
    <source>
        <strain evidence="4 5">DSM 26537</strain>
    </source>
</reference>
<feature type="chain" id="PRO_5039696001" description="DUF4352 domain-containing protein" evidence="3">
    <location>
        <begin position="19"/>
        <end position="241"/>
    </location>
</feature>
<dbReference type="PROSITE" id="PS51257">
    <property type="entry name" value="PROKAR_LIPOPROTEIN"/>
    <property type="match status" value="1"/>
</dbReference>
<proteinExistence type="predicted"/>
<feature type="compositionally biased region" description="Basic and acidic residues" evidence="2">
    <location>
        <begin position="69"/>
        <end position="81"/>
    </location>
</feature>
<name>A0A3N1XLT3_9FIRM</name>
<dbReference type="OrthoDB" id="2049545at2"/>
<accession>A0A3N1XLT3</accession>
<comment type="caution">
    <text evidence="4">The sequence shown here is derived from an EMBL/GenBank/DDBJ whole genome shotgun (WGS) entry which is preliminary data.</text>
</comment>
<keyword evidence="5" id="KW-1185">Reference proteome</keyword>
<organism evidence="4 5">
    <name type="scientific">Mobilisporobacter senegalensis</name>
    <dbReference type="NCBI Taxonomy" id="1329262"/>
    <lineage>
        <taxon>Bacteria</taxon>
        <taxon>Bacillati</taxon>
        <taxon>Bacillota</taxon>
        <taxon>Clostridia</taxon>
        <taxon>Lachnospirales</taxon>
        <taxon>Lachnospiraceae</taxon>
        <taxon>Mobilisporobacter</taxon>
    </lineage>
</organism>